<dbReference type="KEGG" id="asla:NCTC11923_00089"/>
<dbReference type="PANTHER" id="PTHR43353">
    <property type="entry name" value="SUCCINATE-SEMIALDEHYDE DEHYDROGENASE, MITOCHONDRIAL"/>
    <property type="match status" value="1"/>
</dbReference>
<evidence type="ECO:0000256" key="4">
    <source>
        <dbReference type="RuleBase" id="RU003345"/>
    </source>
</evidence>
<dbReference type="GO" id="GO:0009450">
    <property type="term" value="P:gamma-aminobutyric acid catabolic process"/>
    <property type="evidence" value="ECO:0007669"/>
    <property type="project" value="TreeGrafter"/>
</dbReference>
<evidence type="ECO:0000256" key="3">
    <source>
        <dbReference type="PROSITE-ProRule" id="PRU10007"/>
    </source>
</evidence>
<name>A0A3S5EM10_9ACTO</name>
<sequence>MSHASDKTASDSPPERELDDLSRDLLSRIPTGIFLSGEFVPGASGRELEVLNPATGQALARVASAEERDAVAAMDAAAAAQGPWAATSPRERSEILRRAFELMTTTYSDDLALLMTLEMGKPLAQSRAEVAYGAEFMRWFAEEAVRVRGDYFRVPEGHLQATVLRRPVGPCLLITPWNFPLAMATRKAGPAFAAGCTAILKPARDTPLTALLFARIMSEAGLPDGVLSVLPTQDSRGVGSALMADPRLRKLSFTGSTEVGKALLRQAADNVLRTSMELGGNAPFIVFDDADIPAAVSAAVATKMRNMGQACNAADHVFVQEGVYEEFVAALTRELGALRLGSGLEEGVDVGPLISARQRDDVAGLVDRALAGGARALIGGRIPEGPGFFYPPTVLVDVAPDAEIMTQEIFGPVAPVAPFRTEGEVVDWVNADAVGLSAYLHTRDAGRAMRLAERLEVGMLGVNSATISNAGAPFGGVKHSGMGREGGKEGIGEYLESVYVATPVPPQP</sequence>
<dbReference type="AlphaFoldDB" id="A0A3S5EM10"/>
<dbReference type="Gene3D" id="3.40.605.10">
    <property type="entry name" value="Aldehyde Dehydrogenase, Chain A, domain 1"/>
    <property type="match status" value="1"/>
</dbReference>
<comment type="similarity">
    <text evidence="1 4">Belongs to the aldehyde dehydrogenase family.</text>
</comment>
<accession>A0A3S5EM10</accession>
<dbReference type="Proteomes" id="UP000276899">
    <property type="component" value="Chromosome"/>
</dbReference>
<dbReference type="InterPro" id="IPR015590">
    <property type="entry name" value="Aldehyde_DH_dom"/>
</dbReference>
<protein>
    <submittedName>
        <fullName evidence="6">Succinate-semialdehyde dehydrogenase [NADP(+)] GabD</fullName>
        <ecNumber evidence="6">1.2.1.79</ecNumber>
    </submittedName>
</protein>
<gene>
    <name evidence="6" type="primary">gabD</name>
    <name evidence="6" type="ORF">NCTC11923_00089</name>
</gene>
<dbReference type="STRING" id="1278298.GCA_000428685_01148"/>
<proteinExistence type="inferred from homology"/>
<dbReference type="EMBL" id="LR134363">
    <property type="protein sequence ID" value="VEG73484.1"/>
    <property type="molecule type" value="Genomic_DNA"/>
</dbReference>
<organism evidence="6 7">
    <name type="scientific">Actinomyces slackii</name>
    <dbReference type="NCBI Taxonomy" id="52774"/>
    <lineage>
        <taxon>Bacteria</taxon>
        <taxon>Bacillati</taxon>
        <taxon>Actinomycetota</taxon>
        <taxon>Actinomycetes</taxon>
        <taxon>Actinomycetales</taxon>
        <taxon>Actinomycetaceae</taxon>
        <taxon>Actinomyces</taxon>
    </lineage>
</organism>
<keyword evidence="2 4" id="KW-0560">Oxidoreductase</keyword>
<dbReference type="SUPFAM" id="SSF53720">
    <property type="entry name" value="ALDH-like"/>
    <property type="match status" value="1"/>
</dbReference>
<evidence type="ECO:0000256" key="1">
    <source>
        <dbReference type="ARBA" id="ARBA00009986"/>
    </source>
</evidence>
<dbReference type="PANTHER" id="PTHR43353:SF5">
    <property type="entry name" value="SUCCINATE-SEMIALDEHYDE DEHYDROGENASE, MITOCHONDRIAL"/>
    <property type="match status" value="1"/>
</dbReference>
<dbReference type="GO" id="GO:0036243">
    <property type="term" value="F:succinate-semialdehyde dehydrogenase (NADP+) activity"/>
    <property type="evidence" value="ECO:0007669"/>
    <property type="project" value="UniProtKB-EC"/>
</dbReference>
<evidence type="ECO:0000313" key="6">
    <source>
        <dbReference type="EMBL" id="VEG73484.1"/>
    </source>
</evidence>
<dbReference type="InterPro" id="IPR016162">
    <property type="entry name" value="Ald_DH_N"/>
</dbReference>
<dbReference type="InterPro" id="IPR050740">
    <property type="entry name" value="Aldehyde_DH_Superfamily"/>
</dbReference>
<dbReference type="FunFam" id="3.40.309.10:FF:000004">
    <property type="entry name" value="Succinate-semialdehyde dehydrogenase I"/>
    <property type="match status" value="1"/>
</dbReference>
<feature type="active site" evidence="3">
    <location>
        <position position="277"/>
    </location>
</feature>
<keyword evidence="7" id="KW-1185">Reference proteome</keyword>
<evidence type="ECO:0000256" key="2">
    <source>
        <dbReference type="ARBA" id="ARBA00023002"/>
    </source>
</evidence>
<dbReference type="RefSeq" id="WP_084501103.1">
    <property type="nucleotide sequence ID" value="NZ_CBCRWE010000039.1"/>
</dbReference>
<dbReference type="InterPro" id="IPR016163">
    <property type="entry name" value="Ald_DH_C"/>
</dbReference>
<dbReference type="InterPro" id="IPR029510">
    <property type="entry name" value="Ald_DH_CS_GLU"/>
</dbReference>
<dbReference type="InterPro" id="IPR016161">
    <property type="entry name" value="Ald_DH/histidinol_DH"/>
</dbReference>
<dbReference type="EC" id="1.2.1.79" evidence="6"/>
<evidence type="ECO:0000259" key="5">
    <source>
        <dbReference type="Pfam" id="PF00171"/>
    </source>
</evidence>
<reference evidence="6 7" key="1">
    <citation type="submission" date="2018-12" db="EMBL/GenBank/DDBJ databases">
        <authorList>
            <consortium name="Pathogen Informatics"/>
        </authorList>
    </citation>
    <scope>NUCLEOTIDE SEQUENCE [LARGE SCALE GENOMIC DNA]</scope>
    <source>
        <strain evidence="6 7">NCTC11923</strain>
    </source>
</reference>
<dbReference type="Pfam" id="PF00171">
    <property type="entry name" value="Aldedh"/>
    <property type="match status" value="1"/>
</dbReference>
<feature type="domain" description="Aldehyde dehydrogenase" evidence="5">
    <location>
        <begin position="40"/>
        <end position="497"/>
    </location>
</feature>
<dbReference type="CDD" id="cd07103">
    <property type="entry name" value="ALDH_F5_SSADH_GabD"/>
    <property type="match status" value="1"/>
</dbReference>
<dbReference type="Gene3D" id="3.40.309.10">
    <property type="entry name" value="Aldehyde Dehydrogenase, Chain A, domain 2"/>
    <property type="match status" value="1"/>
</dbReference>
<evidence type="ECO:0000313" key="7">
    <source>
        <dbReference type="Proteomes" id="UP000276899"/>
    </source>
</evidence>
<dbReference type="PROSITE" id="PS00687">
    <property type="entry name" value="ALDEHYDE_DEHYDR_GLU"/>
    <property type="match status" value="1"/>
</dbReference>
<dbReference type="FunFam" id="3.40.605.10:FF:000007">
    <property type="entry name" value="NAD/NADP-dependent betaine aldehyde dehydrogenase"/>
    <property type="match status" value="1"/>
</dbReference>
<dbReference type="GO" id="GO:0004777">
    <property type="term" value="F:succinate-semialdehyde dehydrogenase (NAD+) activity"/>
    <property type="evidence" value="ECO:0007669"/>
    <property type="project" value="TreeGrafter"/>
</dbReference>